<reference evidence="3" key="2">
    <citation type="submission" date="2016-10" db="EMBL/GenBank/DDBJ databases">
        <authorList>
            <person name="Varghese N."/>
        </authorList>
    </citation>
    <scope>NUCLEOTIDE SEQUENCE [LARGE SCALE GENOMIC DNA]</scope>
    <source>
        <strain evidence="3">DSM 21843</strain>
    </source>
</reference>
<name>A0A172RXI6_9ACTN</name>
<proteinExistence type="predicted"/>
<organism evidence="1 3">
    <name type="scientific">Denitrobacterium detoxificans</name>
    <dbReference type="NCBI Taxonomy" id="79604"/>
    <lineage>
        <taxon>Bacteria</taxon>
        <taxon>Bacillati</taxon>
        <taxon>Actinomycetota</taxon>
        <taxon>Coriobacteriia</taxon>
        <taxon>Eggerthellales</taxon>
        <taxon>Eggerthellaceae</taxon>
        <taxon>Denitrobacterium</taxon>
    </lineage>
</organism>
<protein>
    <submittedName>
        <fullName evidence="1">Uncharacterized protein</fullName>
    </submittedName>
</protein>
<dbReference type="EMBL" id="FOEC01000007">
    <property type="protein sequence ID" value="SEO81710.1"/>
    <property type="molecule type" value="Genomic_DNA"/>
</dbReference>
<sequence>MFGQKPPAEPRPMEPNGTCRWCGHCHRWQSSADMTGVCDLDDGFTAPWGKCPSFEPREAPTDVFGYYRRA</sequence>
<keyword evidence="3" id="KW-1185">Reference proteome</keyword>
<evidence type="ECO:0000313" key="2">
    <source>
        <dbReference type="EMBL" id="SEP01671.1"/>
    </source>
</evidence>
<dbReference type="STRING" id="79604.AAY81_04030"/>
<evidence type="ECO:0000313" key="3">
    <source>
        <dbReference type="Proteomes" id="UP000182975"/>
    </source>
</evidence>
<accession>A0A172RXI6</accession>
<dbReference type="Proteomes" id="UP000182975">
    <property type="component" value="Unassembled WGS sequence"/>
</dbReference>
<evidence type="ECO:0000313" key="1">
    <source>
        <dbReference type="EMBL" id="SEO81710.1"/>
    </source>
</evidence>
<dbReference type="KEGG" id="ddt:AAY81_04030"/>
<reference evidence="1" key="1">
    <citation type="submission" date="2016-10" db="EMBL/GenBank/DDBJ databases">
        <authorList>
            <person name="de Groot N.N."/>
        </authorList>
    </citation>
    <scope>NUCLEOTIDE SEQUENCE [LARGE SCALE GENOMIC DNA]</scope>
    <source>
        <strain evidence="1">DSM 21843</strain>
    </source>
</reference>
<gene>
    <name evidence="1" type="ORF">SAMN02910314_01304</name>
    <name evidence="2" type="ORF">SAMN02910314_01928</name>
</gene>
<dbReference type="AlphaFoldDB" id="A0A172RXI6"/>
<dbReference type="EMBL" id="FOEC01000019">
    <property type="protein sequence ID" value="SEP01671.1"/>
    <property type="molecule type" value="Genomic_DNA"/>
</dbReference>